<dbReference type="InterPro" id="IPR044084">
    <property type="entry name" value="AvModA-like_subst-bd"/>
</dbReference>
<evidence type="ECO:0000313" key="5">
    <source>
        <dbReference type="EMBL" id="GAA4891633.1"/>
    </source>
</evidence>
<protein>
    <submittedName>
        <fullName evidence="5">Molybdate ABC transporter substrate-binding protein</fullName>
    </submittedName>
</protein>
<dbReference type="Proteomes" id="UP001499988">
    <property type="component" value="Unassembled WGS sequence"/>
</dbReference>
<dbReference type="SUPFAM" id="SSF53850">
    <property type="entry name" value="Periplasmic binding protein-like II"/>
    <property type="match status" value="1"/>
</dbReference>
<comment type="caution">
    <text evidence="5">The sequence shown here is derived from an EMBL/GenBank/DDBJ whole genome shotgun (WGS) entry which is preliminary data.</text>
</comment>
<dbReference type="Pfam" id="PF13531">
    <property type="entry name" value="SBP_bac_11"/>
    <property type="match status" value="1"/>
</dbReference>
<accession>A0ABP9F0M4</accession>
<evidence type="ECO:0000256" key="4">
    <source>
        <dbReference type="SAM" id="SignalP"/>
    </source>
</evidence>
<reference evidence="6" key="1">
    <citation type="journal article" date="2019" name="Int. J. Syst. Evol. Microbiol.">
        <title>The Global Catalogue of Microorganisms (GCM) 10K type strain sequencing project: providing services to taxonomists for standard genome sequencing and annotation.</title>
        <authorList>
            <consortium name="The Broad Institute Genomics Platform"/>
            <consortium name="The Broad Institute Genome Sequencing Center for Infectious Disease"/>
            <person name="Wu L."/>
            <person name="Ma J."/>
        </authorList>
    </citation>
    <scope>NUCLEOTIDE SEQUENCE [LARGE SCALE GENOMIC DNA]</scope>
    <source>
        <strain evidence="6">JCM 18401</strain>
    </source>
</reference>
<gene>
    <name evidence="5" type="primary">modA</name>
    <name evidence="5" type="ORF">GCM10023333_26200</name>
</gene>
<name>A0ABP9F0M4_9GAMM</name>
<dbReference type="EMBL" id="BAABJZ010000086">
    <property type="protein sequence ID" value="GAA4891633.1"/>
    <property type="molecule type" value="Genomic_DNA"/>
</dbReference>
<dbReference type="RefSeq" id="WP_345335857.1">
    <property type="nucleotide sequence ID" value="NZ_BAABJZ010000086.1"/>
</dbReference>
<keyword evidence="6" id="KW-1185">Reference proteome</keyword>
<dbReference type="InterPro" id="IPR005950">
    <property type="entry name" value="ModA"/>
</dbReference>
<keyword evidence="2" id="KW-0479">Metal-binding</keyword>
<proteinExistence type="inferred from homology"/>
<evidence type="ECO:0000256" key="2">
    <source>
        <dbReference type="ARBA" id="ARBA00022723"/>
    </source>
</evidence>
<feature type="signal peptide" evidence="4">
    <location>
        <begin position="1"/>
        <end position="19"/>
    </location>
</feature>
<dbReference type="CDD" id="cd13539">
    <property type="entry name" value="PBP2_AvModA"/>
    <property type="match status" value="1"/>
</dbReference>
<dbReference type="NCBIfam" id="TIGR01256">
    <property type="entry name" value="modA"/>
    <property type="match status" value="1"/>
</dbReference>
<dbReference type="PIRSF" id="PIRSF004846">
    <property type="entry name" value="ModA"/>
    <property type="match status" value="1"/>
</dbReference>
<evidence type="ECO:0000256" key="1">
    <source>
        <dbReference type="ARBA" id="ARBA00009175"/>
    </source>
</evidence>
<dbReference type="PANTHER" id="PTHR30632">
    <property type="entry name" value="MOLYBDATE-BINDING PERIPLASMIC PROTEIN"/>
    <property type="match status" value="1"/>
</dbReference>
<dbReference type="PANTHER" id="PTHR30632:SF14">
    <property type="entry name" value="TUNGSTATE_MOLYBDATE_CHROMATE-BINDING PROTEIN MODA"/>
    <property type="match status" value="1"/>
</dbReference>
<dbReference type="Gene3D" id="3.40.190.10">
    <property type="entry name" value="Periplasmic binding protein-like II"/>
    <property type="match status" value="2"/>
</dbReference>
<organism evidence="5 6">
    <name type="scientific">Ferrimonas pelagia</name>
    <dbReference type="NCBI Taxonomy" id="1177826"/>
    <lineage>
        <taxon>Bacteria</taxon>
        <taxon>Pseudomonadati</taxon>
        <taxon>Pseudomonadota</taxon>
        <taxon>Gammaproteobacteria</taxon>
        <taxon>Alteromonadales</taxon>
        <taxon>Ferrimonadaceae</taxon>
        <taxon>Ferrimonas</taxon>
    </lineage>
</organism>
<dbReference type="InterPro" id="IPR050682">
    <property type="entry name" value="ModA/WtpA"/>
</dbReference>
<evidence type="ECO:0000313" key="6">
    <source>
        <dbReference type="Proteomes" id="UP001499988"/>
    </source>
</evidence>
<sequence>MRCIGLLAVMWLACSPAWAVPELNVAVAANFRSTLAPLAEQFEQENDVKVRLSSGASGALYTQILHGAPFDLFLSADNERPELLAQQELIIGQPFTYATGVLAYWQPGVPGESVTKQHFMQWQGRLAMANPRIAPYGEAAREVLERSERTDEFGRNIVRGSNILQTFQYVESGNVAAGFVALAQLHAFAVPASEYWVVPAEMHTPILQQGVVLKRTDEPELARQLVDFLLTQEGALTDAGYRLD</sequence>
<keyword evidence="3 4" id="KW-0732">Signal</keyword>
<evidence type="ECO:0000256" key="3">
    <source>
        <dbReference type="ARBA" id="ARBA00022729"/>
    </source>
</evidence>
<feature type="chain" id="PRO_5045235718" evidence="4">
    <location>
        <begin position="20"/>
        <end position="244"/>
    </location>
</feature>
<comment type="similarity">
    <text evidence="1">Belongs to the bacterial solute-binding protein ModA family.</text>
</comment>